<dbReference type="Proteomes" id="UP000836841">
    <property type="component" value="Chromosome 2"/>
</dbReference>
<feature type="signal peptide" evidence="1">
    <location>
        <begin position="1"/>
        <end position="26"/>
    </location>
</feature>
<gene>
    <name evidence="2" type="ORF">TAV2_LOCUS5188</name>
</gene>
<evidence type="ECO:0000256" key="1">
    <source>
        <dbReference type="SAM" id="SignalP"/>
    </source>
</evidence>
<evidence type="ECO:0000313" key="2">
    <source>
        <dbReference type="EMBL" id="CAH2044476.1"/>
    </source>
</evidence>
<organism evidence="2 3">
    <name type="scientific">Thlaspi arvense</name>
    <name type="common">Field penny-cress</name>
    <dbReference type="NCBI Taxonomy" id="13288"/>
    <lineage>
        <taxon>Eukaryota</taxon>
        <taxon>Viridiplantae</taxon>
        <taxon>Streptophyta</taxon>
        <taxon>Embryophyta</taxon>
        <taxon>Tracheophyta</taxon>
        <taxon>Spermatophyta</taxon>
        <taxon>Magnoliopsida</taxon>
        <taxon>eudicotyledons</taxon>
        <taxon>Gunneridae</taxon>
        <taxon>Pentapetalae</taxon>
        <taxon>rosids</taxon>
        <taxon>malvids</taxon>
        <taxon>Brassicales</taxon>
        <taxon>Brassicaceae</taxon>
        <taxon>Thlaspideae</taxon>
        <taxon>Thlaspi</taxon>
    </lineage>
</organism>
<keyword evidence="3" id="KW-1185">Reference proteome</keyword>
<feature type="chain" id="PRO_5043325497" evidence="1">
    <location>
        <begin position="27"/>
        <end position="85"/>
    </location>
</feature>
<dbReference type="EMBL" id="OU466858">
    <property type="protein sequence ID" value="CAH2044476.1"/>
    <property type="molecule type" value="Genomic_DNA"/>
</dbReference>
<name>A0AAU9RPX5_THLAR</name>
<evidence type="ECO:0000313" key="3">
    <source>
        <dbReference type="Proteomes" id="UP000836841"/>
    </source>
</evidence>
<dbReference type="AlphaFoldDB" id="A0AAU9RPX5"/>
<accession>A0AAU9RPX5</accession>
<dbReference type="PROSITE" id="PS51257">
    <property type="entry name" value="PROKAR_LIPOPROTEIN"/>
    <property type="match status" value="1"/>
</dbReference>
<reference evidence="2 3" key="1">
    <citation type="submission" date="2022-03" db="EMBL/GenBank/DDBJ databases">
        <authorList>
            <person name="Nunn A."/>
            <person name="Chopra R."/>
            <person name="Nunn A."/>
            <person name="Contreras Garrido A."/>
        </authorList>
    </citation>
    <scope>NUCLEOTIDE SEQUENCE [LARGE SCALE GENOMIC DNA]</scope>
</reference>
<sequence length="85" mass="8966">MAGKVCMTMMMMALIMMGCVLQACNGTSAGESKATQDPRFDCFKNCSIACGKQSKPCYQDCLTKCGLPQRPSKPTPSGSSPSSTV</sequence>
<protein>
    <submittedName>
        <fullName evidence="2">Uncharacterized protein</fullName>
    </submittedName>
</protein>
<proteinExistence type="predicted"/>
<keyword evidence="1" id="KW-0732">Signal</keyword>